<name>A0ABN2MSV6_9PSEU</name>
<evidence type="ECO:0000256" key="2">
    <source>
        <dbReference type="ARBA" id="ARBA00022475"/>
    </source>
</evidence>
<dbReference type="InterPro" id="IPR050189">
    <property type="entry name" value="MFS_Efflux_Transporters"/>
</dbReference>
<dbReference type="PROSITE" id="PS50850">
    <property type="entry name" value="MFS"/>
    <property type="match status" value="1"/>
</dbReference>
<comment type="subcellular location">
    <subcellularLocation>
        <location evidence="1">Cell membrane</location>
        <topology evidence="1">Multi-pass membrane protein</topology>
    </subcellularLocation>
</comment>
<evidence type="ECO:0000256" key="1">
    <source>
        <dbReference type="ARBA" id="ARBA00004651"/>
    </source>
</evidence>
<keyword evidence="5 6" id="KW-0472">Membrane</keyword>
<protein>
    <submittedName>
        <fullName evidence="8">MFS transporter</fullName>
    </submittedName>
</protein>
<feature type="transmembrane region" description="Helical" evidence="6">
    <location>
        <begin position="277"/>
        <end position="296"/>
    </location>
</feature>
<feature type="transmembrane region" description="Helical" evidence="6">
    <location>
        <begin position="302"/>
        <end position="325"/>
    </location>
</feature>
<reference evidence="8 9" key="1">
    <citation type="journal article" date="2019" name="Int. J. Syst. Evol. Microbiol.">
        <title>The Global Catalogue of Microorganisms (GCM) 10K type strain sequencing project: providing services to taxonomists for standard genome sequencing and annotation.</title>
        <authorList>
            <consortium name="The Broad Institute Genomics Platform"/>
            <consortium name="The Broad Institute Genome Sequencing Center for Infectious Disease"/>
            <person name="Wu L."/>
            <person name="Ma J."/>
        </authorList>
    </citation>
    <scope>NUCLEOTIDE SEQUENCE [LARGE SCALE GENOMIC DNA]</scope>
    <source>
        <strain evidence="8 9">JCM 16009</strain>
    </source>
</reference>
<dbReference type="RefSeq" id="WP_344412968.1">
    <property type="nucleotide sequence ID" value="NZ_BAAAQK010000003.1"/>
</dbReference>
<feature type="transmembrane region" description="Helical" evidence="6">
    <location>
        <begin position="245"/>
        <end position="265"/>
    </location>
</feature>
<dbReference type="PANTHER" id="PTHR43124:SF3">
    <property type="entry name" value="CHLORAMPHENICOL EFFLUX PUMP RV0191"/>
    <property type="match status" value="1"/>
</dbReference>
<dbReference type="Pfam" id="PF07690">
    <property type="entry name" value="MFS_1"/>
    <property type="match status" value="1"/>
</dbReference>
<feature type="transmembrane region" description="Helical" evidence="6">
    <location>
        <begin position="47"/>
        <end position="69"/>
    </location>
</feature>
<feature type="transmembrane region" description="Helical" evidence="6">
    <location>
        <begin position="141"/>
        <end position="158"/>
    </location>
</feature>
<dbReference type="EMBL" id="BAAAQK010000003">
    <property type="protein sequence ID" value="GAA1834495.1"/>
    <property type="molecule type" value="Genomic_DNA"/>
</dbReference>
<feature type="transmembrane region" description="Helical" evidence="6">
    <location>
        <begin position="12"/>
        <end position="35"/>
    </location>
</feature>
<evidence type="ECO:0000256" key="6">
    <source>
        <dbReference type="SAM" id="Phobius"/>
    </source>
</evidence>
<gene>
    <name evidence="8" type="ORF">GCM10009836_10930</name>
</gene>
<keyword evidence="2" id="KW-1003">Cell membrane</keyword>
<dbReference type="PANTHER" id="PTHR43124">
    <property type="entry name" value="PURINE EFFLUX PUMP PBUE"/>
    <property type="match status" value="1"/>
</dbReference>
<feature type="transmembrane region" description="Helical" evidence="6">
    <location>
        <begin position="81"/>
        <end position="100"/>
    </location>
</feature>
<evidence type="ECO:0000313" key="8">
    <source>
        <dbReference type="EMBL" id="GAA1834495.1"/>
    </source>
</evidence>
<feature type="transmembrane region" description="Helical" evidence="6">
    <location>
        <begin position="106"/>
        <end position="129"/>
    </location>
</feature>
<dbReference type="Proteomes" id="UP001500449">
    <property type="component" value="Unassembled WGS sequence"/>
</dbReference>
<organism evidence="8 9">
    <name type="scientific">Pseudonocardia ailaonensis</name>
    <dbReference type="NCBI Taxonomy" id="367279"/>
    <lineage>
        <taxon>Bacteria</taxon>
        <taxon>Bacillati</taxon>
        <taxon>Actinomycetota</taxon>
        <taxon>Actinomycetes</taxon>
        <taxon>Pseudonocardiales</taxon>
        <taxon>Pseudonocardiaceae</taxon>
        <taxon>Pseudonocardia</taxon>
    </lineage>
</organism>
<keyword evidence="4 6" id="KW-1133">Transmembrane helix</keyword>
<keyword evidence="3 6" id="KW-0812">Transmembrane</keyword>
<feature type="transmembrane region" description="Helical" evidence="6">
    <location>
        <begin position="337"/>
        <end position="359"/>
    </location>
</feature>
<evidence type="ECO:0000259" key="7">
    <source>
        <dbReference type="PROSITE" id="PS50850"/>
    </source>
</evidence>
<dbReference type="InterPro" id="IPR036259">
    <property type="entry name" value="MFS_trans_sf"/>
</dbReference>
<feature type="transmembrane region" description="Helical" evidence="6">
    <location>
        <begin position="214"/>
        <end position="233"/>
    </location>
</feature>
<feature type="transmembrane region" description="Helical" evidence="6">
    <location>
        <begin position="365"/>
        <end position="383"/>
    </location>
</feature>
<proteinExistence type="predicted"/>
<dbReference type="InterPro" id="IPR020846">
    <property type="entry name" value="MFS_dom"/>
</dbReference>
<feature type="transmembrane region" description="Helical" evidence="6">
    <location>
        <begin position="164"/>
        <end position="186"/>
    </location>
</feature>
<evidence type="ECO:0000256" key="5">
    <source>
        <dbReference type="ARBA" id="ARBA00023136"/>
    </source>
</evidence>
<evidence type="ECO:0000256" key="4">
    <source>
        <dbReference type="ARBA" id="ARBA00022989"/>
    </source>
</evidence>
<dbReference type="SUPFAM" id="SSF103473">
    <property type="entry name" value="MFS general substrate transporter"/>
    <property type="match status" value="1"/>
</dbReference>
<evidence type="ECO:0000256" key="3">
    <source>
        <dbReference type="ARBA" id="ARBA00022692"/>
    </source>
</evidence>
<dbReference type="Gene3D" id="1.20.1250.20">
    <property type="entry name" value="MFS general substrate transporter like domains"/>
    <property type="match status" value="2"/>
</dbReference>
<evidence type="ECO:0000313" key="9">
    <source>
        <dbReference type="Proteomes" id="UP001500449"/>
    </source>
</evidence>
<keyword evidence="9" id="KW-1185">Reference proteome</keyword>
<comment type="caution">
    <text evidence="8">The sequence shown here is derived from an EMBL/GenBank/DDBJ whole genome shotgun (WGS) entry which is preliminary data.</text>
</comment>
<sequence length="397" mass="39989">MPARHRARGHLLPRATIALVQVLGLAVWFSASAVVPDLRREWGIGTGAAVGLTVSVQLGFVAGAVASALLTLPDRLRPHRLLAGSALGAAGTTLLLATVADGPVGALALRALTGVFLAGVYPVGMKLMTSWSGAAHRGRDLGLLVGALTVGSALPHLPATGLPWRVVLAAPAAAGLVAALLAAVAVRPGPHHAPSPPPDPGYAARMLRDRGPRLVVLGYLGHMWELYALWTWLPTWLGATGTGLPVGAVVFTAVGLAGAAGCLFAGRVADVVGTVPVAAAALAASGTCCLLSPVLVDAGPAGLALFCAVWGAAAVADSALFTAALSTVADRRYTGTALTVQTALGFLLTAASIELVGLVAGVVGWRYAFLTLLVGPVLGVVALRRLLPARVPATAYT</sequence>
<feature type="domain" description="Major facilitator superfamily (MFS) profile" evidence="7">
    <location>
        <begin position="10"/>
        <end position="391"/>
    </location>
</feature>
<dbReference type="InterPro" id="IPR011701">
    <property type="entry name" value="MFS"/>
</dbReference>
<accession>A0ABN2MSV6</accession>